<dbReference type="InterPro" id="IPR038765">
    <property type="entry name" value="Papain-like_cys_pep_sf"/>
</dbReference>
<keyword evidence="3" id="KW-1185">Reference proteome</keyword>
<feature type="domain" description="Transglutaminase-like" evidence="1">
    <location>
        <begin position="113"/>
        <end position="201"/>
    </location>
</feature>
<evidence type="ECO:0000259" key="1">
    <source>
        <dbReference type="Pfam" id="PF01841"/>
    </source>
</evidence>
<dbReference type="PANTHER" id="PTHR46333:SF2">
    <property type="entry name" value="CYTOKINESIS PROTEIN 3"/>
    <property type="match status" value="1"/>
</dbReference>
<dbReference type="GO" id="GO:0005737">
    <property type="term" value="C:cytoplasm"/>
    <property type="evidence" value="ECO:0007669"/>
    <property type="project" value="TreeGrafter"/>
</dbReference>
<evidence type="ECO:0000313" key="3">
    <source>
        <dbReference type="Proteomes" id="UP001298753"/>
    </source>
</evidence>
<dbReference type="PANTHER" id="PTHR46333">
    <property type="entry name" value="CYTOKINESIS PROTEIN 3"/>
    <property type="match status" value="1"/>
</dbReference>
<dbReference type="Gene3D" id="3.10.620.30">
    <property type="match status" value="1"/>
</dbReference>
<organism evidence="2 3">
    <name type="scientific">Agathobaculum butyriciproducens</name>
    <dbReference type="NCBI Taxonomy" id="1628085"/>
    <lineage>
        <taxon>Bacteria</taxon>
        <taxon>Bacillati</taxon>
        <taxon>Bacillota</taxon>
        <taxon>Clostridia</taxon>
        <taxon>Eubacteriales</taxon>
        <taxon>Butyricicoccaceae</taxon>
        <taxon>Agathobaculum</taxon>
    </lineage>
</organism>
<accession>A0AAW4VWC6</accession>
<dbReference type="Pfam" id="PF01841">
    <property type="entry name" value="Transglut_core"/>
    <property type="match status" value="1"/>
</dbReference>
<dbReference type="GeneID" id="98659280"/>
<dbReference type="EMBL" id="JAJEPX010000026">
    <property type="protein sequence ID" value="MCC2177237.1"/>
    <property type="molecule type" value="Genomic_DNA"/>
</dbReference>
<dbReference type="InterPro" id="IPR052557">
    <property type="entry name" value="CAP/Cytokinesis_protein"/>
</dbReference>
<sequence>MRRFFGFLLTMALLGGGVFWLPYLQAEPVDNVYQAADLLRQDAENGGNGVAFREDNVDADEVYRALEAQYPYAFALHAVTRPNKTIELNAEVSRQARQEQAWEYAKVLTAGSISQTMTAEEKLRALHDTLIRQCEYDVDTAEEDAPDGSAPAFAADGALLDHKAVCAGYGRAYEMLCKAAGIQVIYVASEEMNHGWNAVRLGGTTYYIDCTFDDPIPDRGEYVSDQYFMLTGDELAQTHTWNEAFYEQLLDSLEQSGK</sequence>
<dbReference type="SUPFAM" id="SSF54001">
    <property type="entry name" value="Cysteine proteinases"/>
    <property type="match status" value="1"/>
</dbReference>
<dbReference type="AlphaFoldDB" id="A0AAW4VWC6"/>
<gene>
    <name evidence="2" type="ORF">LKD22_08885</name>
</gene>
<dbReference type="RefSeq" id="WP_227109097.1">
    <property type="nucleotide sequence ID" value="NZ_DBEZDI010000100.1"/>
</dbReference>
<reference evidence="2 3" key="1">
    <citation type="submission" date="2021-10" db="EMBL/GenBank/DDBJ databases">
        <title>Anaerobic single-cell dispensing facilitates the cultivation of human gut bacteria.</title>
        <authorList>
            <person name="Afrizal A."/>
        </authorList>
    </citation>
    <scope>NUCLEOTIDE SEQUENCE [LARGE SCALE GENOMIC DNA]</scope>
    <source>
        <strain evidence="2 3">CLA-AA-H270</strain>
    </source>
</reference>
<comment type="caution">
    <text evidence="2">The sequence shown here is derived from an EMBL/GenBank/DDBJ whole genome shotgun (WGS) entry which is preliminary data.</text>
</comment>
<protein>
    <recommendedName>
        <fullName evidence="1">Transglutaminase-like domain-containing protein</fullName>
    </recommendedName>
</protein>
<dbReference type="InterPro" id="IPR002931">
    <property type="entry name" value="Transglutaminase-like"/>
</dbReference>
<evidence type="ECO:0000313" key="2">
    <source>
        <dbReference type="EMBL" id="MCC2177237.1"/>
    </source>
</evidence>
<name>A0AAW4VWC6_9FIRM</name>
<proteinExistence type="predicted"/>
<dbReference type="Proteomes" id="UP001298753">
    <property type="component" value="Unassembled WGS sequence"/>
</dbReference>